<evidence type="ECO:0000256" key="1">
    <source>
        <dbReference type="ARBA" id="ARBA00022729"/>
    </source>
</evidence>
<reference evidence="3" key="2">
    <citation type="submission" date="2016-01" db="EMBL/GenBank/DDBJ databases">
        <authorList>
            <person name="Oliw E.H."/>
        </authorList>
    </citation>
    <scope>NUCLEOTIDE SEQUENCE</scope>
    <source>
        <strain evidence="3">1</strain>
    </source>
</reference>
<dbReference type="AlphaFoldDB" id="A0A160VQ80"/>
<dbReference type="KEGG" id="tch:CHITON_0234"/>
<reference evidence="4" key="1">
    <citation type="submission" date="2016-01" db="EMBL/GenBank/DDBJ databases">
        <authorList>
            <person name="Vorgias C.E."/>
        </authorList>
    </citation>
    <scope>NUCLEOTIDE SEQUENCE [LARGE SCALE GENOMIC DNA]</scope>
</reference>
<proteinExistence type="predicted"/>
<dbReference type="EMBL" id="LN999010">
    <property type="protein sequence ID" value="CUX77013.1"/>
    <property type="molecule type" value="Genomic_DNA"/>
</dbReference>
<evidence type="ECO:0000313" key="3">
    <source>
        <dbReference type="EMBL" id="CUX77013.1"/>
    </source>
</evidence>
<dbReference type="EMBL" id="CP015193">
    <property type="protein sequence ID" value="ASJ15785.1"/>
    <property type="molecule type" value="Genomic_DNA"/>
</dbReference>
<keyword evidence="1" id="KW-0732">Signal</keyword>
<evidence type="ECO:0000313" key="4">
    <source>
        <dbReference type="Proteomes" id="UP000093069"/>
    </source>
</evidence>
<sequence length="89" mass="10249">MLVKIRIKYIDGEDKLPVMGYDFRAGIDNTIYSPELVVMPKTLKEFEYVELLPGGEVEGWVAFIVPQGKLVRLYYTDGLDTYEFARINP</sequence>
<dbReference type="Proteomes" id="UP000250189">
    <property type="component" value="Chromosome"/>
</dbReference>
<reference evidence="2 5" key="3">
    <citation type="submission" date="2016-04" db="EMBL/GenBank/DDBJ databases">
        <title>Complete genome sequence of Thermococcus chitonophagus type strain GC74.</title>
        <authorList>
            <person name="Oger P.M."/>
        </authorList>
    </citation>
    <scope>NUCLEOTIDE SEQUENCE [LARGE SCALE GENOMIC DNA]</scope>
    <source>
        <strain evidence="2 5">GC74</strain>
    </source>
</reference>
<accession>A0A160VQ80</accession>
<keyword evidence="5" id="KW-1185">Reference proteome</keyword>
<dbReference type="OrthoDB" id="51386at2157"/>
<evidence type="ECO:0000313" key="5">
    <source>
        <dbReference type="Proteomes" id="UP000250189"/>
    </source>
</evidence>
<gene>
    <name evidence="2" type="ORF">A3L04_01205</name>
    <name evidence="3" type="ORF">CHITON_0234</name>
</gene>
<protein>
    <submittedName>
        <fullName evidence="3">Uncharacterized protein</fullName>
    </submittedName>
</protein>
<dbReference type="Gene3D" id="2.60.40.1240">
    <property type="match status" value="1"/>
</dbReference>
<evidence type="ECO:0000313" key="2">
    <source>
        <dbReference type="EMBL" id="ASJ15785.1"/>
    </source>
</evidence>
<name>A0A160VQ80_9EURY</name>
<dbReference type="InterPro" id="IPR029050">
    <property type="entry name" value="Immunoprotect_excell_Ig-like"/>
</dbReference>
<organism evidence="3 4">
    <name type="scientific">Thermococcus chitonophagus</name>
    <dbReference type="NCBI Taxonomy" id="54262"/>
    <lineage>
        <taxon>Archaea</taxon>
        <taxon>Methanobacteriati</taxon>
        <taxon>Methanobacteriota</taxon>
        <taxon>Thermococci</taxon>
        <taxon>Thermococcales</taxon>
        <taxon>Thermococcaceae</taxon>
        <taxon>Thermococcus</taxon>
    </lineage>
</organism>
<dbReference type="Proteomes" id="UP000093069">
    <property type="component" value="Chromosome I"/>
</dbReference>